<reference evidence="2" key="1">
    <citation type="journal article" date="2021" name="Proc. Natl. Acad. Sci. U.S.A.">
        <title>A Catalog of Tens of Thousands of Viruses from Human Metagenomes Reveals Hidden Associations with Chronic Diseases.</title>
        <authorList>
            <person name="Tisza M.J."/>
            <person name="Buck C.B."/>
        </authorList>
    </citation>
    <scope>NUCLEOTIDE SEQUENCE</scope>
    <source>
        <strain evidence="2">Ctx9V1</strain>
    </source>
</reference>
<keyword evidence="1" id="KW-1133">Transmembrane helix</keyword>
<organism evidence="2">
    <name type="scientific">virus sp. ctx9V1</name>
    <dbReference type="NCBI Taxonomy" id="2828001"/>
    <lineage>
        <taxon>Viruses</taxon>
    </lineage>
</organism>
<evidence type="ECO:0000313" key="2">
    <source>
        <dbReference type="EMBL" id="DAE29185.1"/>
    </source>
</evidence>
<sequence>MCYNSLCVIVDSFSGCLIIIYVLSLEILIKRRVYIEEHRVL</sequence>
<dbReference type="EMBL" id="BK059093">
    <property type="protein sequence ID" value="DAE29185.1"/>
    <property type="molecule type" value="Genomic_DNA"/>
</dbReference>
<name>A0A8S5RDN7_9VIRU</name>
<protein>
    <submittedName>
        <fullName evidence="2">Uncharacterized protein</fullName>
    </submittedName>
</protein>
<proteinExistence type="predicted"/>
<feature type="transmembrane region" description="Helical" evidence="1">
    <location>
        <begin position="12"/>
        <end position="29"/>
    </location>
</feature>
<keyword evidence="1" id="KW-0472">Membrane</keyword>
<keyword evidence="1" id="KW-0812">Transmembrane</keyword>
<evidence type="ECO:0000256" key="1">
    <source>
        <dbReference type="SAM" id="Phobius"/>
    </source>
</evidence>
<accession>A0A8S5RDN7</accession>